<dbReference type="CDD" id="cd00567">
    <property type="entry name" value="ACAD"/>
    <property type="match status" value="1"/>
</dbReference>
<dbReference type="Gene3D" id="1.10.540.10">
    <property type="entry name" value="Acyl-CoA dehydrogenase/oxidase, N-terminal domain"/>
    <property type="match status" value="1"/>
</dbReference>
<dbReference type="InterPro" id="IPR009100">
    <property type="entry name" value="AcylCoA_DH/oxidase_NM_dom_sf"/>
</dbReference>
<evidence type="ECO:0000259" key="12">
    <source>
        <dbReference type="Pfam" id="PF02771"/>
    </source>
</evidence>
<evidence type="ECO:0000313" key="13">
    <source>
        <dbReference type="EMBL" id="BCK55999.1"/>
    </source>
</evidence>
<dbReference type="KEGG" id="nwl:NWFMUON74_37710"/>
<gene>
    <name evidence="13" type="ORF">NWFMUON74_37710</name>
</gene>
<evidence type="ECO:0000313" key="14">
    <source>
        <dbReference type="Proteomes" id="UP000516173"/>
    </source>
</evidence>
<dbReference type="Pfam" id="PF02771">
    <property type="entry name" value="Acyl-CoA_dh_N"/>
    <property type="match status" value="1"/>
</dbReference>
<dbReference type="GO" id="GO:0050660">
    <property type="term" value="F:flavin adenine dinucleotide binding"/>
    <property type="evidence" value="ECO:0007669"/>
    <property type="project" value="InterPro"/>
</dbReference>
<reference evidence="13 14" key="1">
    <citation type="submission" date="2020-08" db="EMBL/GenBank/DDBJ databases">
        <title>Genome Sequencing of Nocardia wallacei strain FMUON74 and assembly.</title>
        <authorList>
            <person name="Toyokawa M."/>
            <person name="Uesaka K."/>
        </authorList>
    </citation>
    <scope>NUCLEOTIDE SEQUENCE [LARGE SCALE GENOMIC DNA]</scope>
    <source>
        <strain evidence="13 14">FMUON74</strain>
    </source>
</reference>
<dbReference type="InterPro" id="IPR013786">
    <property type="entry name" value="AcylCoA_DH/ox_N"/>
</dbReference>
<dbReference type="FunFam" id="2.40.110.10:FF:000002">
    <property type="entry name" value="Acyl-CoA dehydrogenase fadE12"/>
    <property type="match status" value="1"/>
</dbReference>
<feature type="domain" description="Acyl-CoA dehydrogenase/oxidase N-terminal" evidence="12">
    <location>
        <begin position="1"/>
        <end position="103"/>
    </location>
</feature>
<feature type="compositionally biased region" description="Pro residues" evidence="9">
    <location>
        <begin position="377"/>
        <end position="387"/>
    </location>
</feature>
<evidence type="ECO:0000256" key="6">
    <source>
        <dbReference type="ARBA" id="ARBA00023002"/>
    </source>
</evidence>
<comment type="catalytic activity">
    <reaction evidence="7">
        <text>a 2,3-saturated acyl-CoA + A = a 2,3-dehydroacyl-CoA + AH2</text>
        <dbReference type="Rhea" id="RHEA:48608"/>
        <dbReference type="ChEBI" id="CHEBI:13193"/>
        <dbReference type="ChEBI" id="CHEBI:17499"/>
        <dbReference type="ChEBI" id="CHEBI:60015"/>
        <dbReference type="ChEBI" id="CHEBI:65111"/>
    </reaction>
</comment>
<keyword evidence="5 8" id="KW-0274">FAD</keyword>
<feature type="domain" description="Acyl-CoA oxidase/dehydrogenase middle" evidence="11">
    <location>
        <begin position="107"/>
        <end position="201"/>
    </location>
</feature>
<dbReference type="Pfam" id="PF00441">
    <property type="entry name" value="Acyl-CoA_dh_1"/>
    <property type="match status" value="1"/>
</dbReference>
<evidence type="ECO:0000259" key="11">
    <source>
        <dbReference type="Pfam" id="PF02770"/>
    </source>
</evidence>
<protein>
    <submittedName>
        <fullName evidence="13">Acyl-CoA dehydrogenase</fullName>
    </submittedName>
</protein>
<dbReference type="EMBL" id="AP023396">
    <property type="protein sequence ID" value="BCK55999.1"/>
    <property type="molecule type" value="Genomic_DNA"/>
</dbReference>
<dbReference type="InterPro" id="IPR009075">
    <property type="entry name" value="AcylCo_DH/oxidase_C"/>
</dbReference>
<evidence type="ECO:0000256" key="3">
    <source>
        <dbReference type="ARBA" id="ARBA00011738"/>
    </source>
</evidence>
<dbReference type="SUPFAM" id="SSF47203">
    <property type="entry name" value="Acyl-CoA dehydrogenase C-terminal domain-like"/>
    <property type="match status" value="1"/>
</dbReference>
<dbReference type="PANTHER" id="PTHR48083">
    <property type="entry name" value="MEDIUM-CHAIN SPECIFIC ACYL-COA DEHYDROGENASE, MITOCHONDRIAL-RELATED"/>
    <property type="match status" value="1"/>
</dbReference>
<dbReference type="Gene3D" id="1.20.140.10">
    <property type="entry name" value="Butyryl-CoA Dehydrogenase, subunit A, domain 3"/>
    <property type="match status" value="1"/>
</dbReference>
<evidence type="ECO:0000256" key="9">
    <source>
        <dbReference type="SAM" id="MobiDB-lite"/>
    </source>
</evidence>
<sequence length="387" mass="40480">MRDFVAHQVIPAEDALDAGAAAAWERLRRQATTAGVWALPLPSEYGGGGLPLAEYLALAEDEGRSDHGPDALGSSALLTVRMLAAHAHPALRDGLLPDLVSGKRRAAYAMTEPGVAGSDPAGLRTRAVAAGDGWRLTGRKWFTTGAARADFVVVVVRTSDGPVREALSMLVVPTDTPGYRVVRELDVLGAGGQSEIAFDNVFVPATHLVGAVGAGSTFAGERLALGRTLRALRWIGQAQRAVEQLAARAAARPLGGGVLADRQLAQQHLFEAELAVRSARLLTVRAAELVAAELPAQIEVSMAKVAAARALGTAVDSAIQIYGAEGLTAATGLPRLLRIARAARILDGADEFHISATARRLTRRYLHDPRPSAGDPPICPSAPSEPS</sequence>
<feature type="domain" description="Acyl-CoA dehydrogenase/oxidase C-terminal" evidence="10">
    <location>
        <begin position="213"/>
        <end position="361"/>
    </location>
</feature>
<comment type="cofactor">
    <cofactor evidence="1 8">
        <name>FAD</name>
        <dbReference type="ChEBI" id="CHEBI:57692"/>
    </cofactor>
</comment>
<organism evidence="13 14">
    <name type="scientific">Nocardia wallacei</name>
    <dbReference type="NCBI Taxonomy" id="480035"/>
    <lineage>
        <taxon>Bacteria</taxon>
        <taxon>Bacillati</taxon>
        <taxon>Actinomycetota</taxon>
        <taxon>Actinomycetes</taxon>
        <taxon>Mycobacteriales</taxon>
        <taxon>Nocardiaceae</taxon>
        <taxon>Nocardia</taxon>
    </lineage>
</organism>
<feature type="region of interest" description="Disordered" evidence="9">
    <location>
        <begin position="365"/>
        <end position="387"/>
    </location>
</feature>
<evidence type="ECO:0000256" key="2">
    <source>
        <dbReference type="ARBA" id="ARBA00009347"/>
    </source>
</evidence>
<comment type="similarity">
    <text evidence="2 8">Belongs to the acyl-CoA dehydrogenase family.</text>
</comment>
<keyword evidence="4 8" id="KW-0285">Flavoprotein</keyword>
<evidence type="ECO:0000256" key="5">
    <source>
        <dbReference type="ARBA" id="ARBA00022827"/>
    </source>
</evidence>
<evidence type="ECO:0000259" key="10">
    <source>
        <dbReference type="Pfam" id="PF00441"/>
    </source>
</evidence>
<evidence type="ECO:0000256" key="1">
    <source>
        <dbReference type="ARBA" id="ARBA00001974"/>
    </source>
</evidence>
<dbReference type="GO" id="GO:0003995">
    <property type="term" value="F:acyl-CoA dehydrogenase activity"/>
    <property type="evidence" value="ECO:0007669"/>
    <property type="project" value="TreeGrafter"/>
</dbReference>
<comment type="subunit">
    <text evidence="3">Homodimer.</text>
</comment>
<evidence type="ECO:0000256" key="4">
    <source>
        <dbReference type="ARBA" id="ARBA00022630"/>
    </source>
</evidence>
<dbReference type="InterPro" id="IPR046373">
    <property type="entry name" value="Acyl-CoA_Oxase/DH_mid-dom_sf"/>
</dbReference>
<keyword evidence="6 8" id="KW-0560">Oxidoreductase</keyword>
<dbReference type="AlphaFoldDB" id="A0A7G1KQ66"/>
<dbReference type="GO" id="GO:0005737">
    <property type="term" value="C:cytoplasm"/>
    <property type="evidence" value="ECO:0007669"/>
    <property type="project" value="TreeGrafter"/>
</dbReference>
<dbReference type="Gene3D" id="2.40.110.10">
    <property type="entry name" value="Butyryl-CoA Dehydrogenase, subunit A, domain 2"/>
    <property type="match status" value="1"/>
</dbReference>
<dbReference type="SUPFAM" id="SSF56645">
    <property type="entry name" value="Acyl-CoA dehydrogenase NM domain-like"/>
    <property type="match status" value="1"/>
</dbReference>
<evidence type="ECO:0000256" key="7">
    <source>
        <dbReference type="ARBA" id="ARBA00052546"/>
    </source>
</evidence>
<dbReference type="PANTHER" id="PTHR48083:SF13">
    <property type="entry name" value="ACYL-COA DEHYDROGENASE FAMILY MEMBER 11"/>
    <property type="match status" value="1"/>
</dbReference>
<keyword evidence="14" id="KW-1185">Reference proteome</keyword>
<accession>A0A7G1KQ66</accession>
<dbReference type="InterPro" id="IPR006091">
    <property type="entry name" value="Acyl-CoA_Oxase/DH_mid-dom"/>
</dbReference>
<name>A0A7G1KQ66_9NOCA</name>
<dbReference type="InterPro" id="IPR050741">
    <property type="entry name" value="Acyl-CoA_dehydrogenase"/>
</dbReference>
<dbReference type="InterPro" id="IPR037069">
    <property type="entry name" value="AcylCoA_DH/ox_N_sf"/>
</dbReference>
<proteinExistence type="inferred from homology"/>
<dbReference type="GO" id="GO:0033539">
    <property type="term" value="P:fatty acid beta-oxidation using acyl-CoA dehydrogenase"/>
    <property type="evidence" value="ECO:0007669"/>
    <property type="project" value="TreeGrafter"/>
</dbReference>
<dbReference type="Pfam" id="PF02770">
    <property type="entry name" value="Acyl-CoA_dh_M"/>
    <property type="match status" value="1"/>
</dbReference>
<evidence type="ECO:0000256" key="8">
    <source>
        <dbReference type="RuleBase" id="RU362125"/>
    </source>
</evidence>
<dbReference type="InterPro" id="IPR036250">
    <property type="entry name" value="AcylCo_DH-like_C"/>
</dbReference>
<dbReference type="Proteomes" id="UP000516173">
    <property type="component" value="Chromosome"/>
</dbReference>